<evidence type="ECO:0000313" key="3">
    <source>
        <dbReference type="Proteomes" id="UP000828390"/>
    </source>
</evidence>
<reference evidence="2" key="2">
    <citation type="submission" date="2020-11" db="EMBL/GenBank/DDBJ databases">
        <authorList>
            <person name="McCartney M.A."/>
            <person name="Auch B."/>
            <person name="Kono T."/>
            <person name="Mallez S."/>
            <person name="Becker A."/>
            <person name="Gohl D.M."/>
            <person name="Silverstein K.A.T."/>
            <person name="Koren S."/>
            <person name="Bechman K.B."/>
            <person name="Herman A."/>
            <person name="Abrahante J.E."/>
            <person name="Garbe J."/>
        </authorList>
    </citation>
    <scope>NUCLEOTIDE SEQUENCE</scope>
    <source>
        <strain evidence="2">Duluth1</strain>
        <tissue evidence="2">Whole animal</tissue>
    </source>
</reference>
<accession>A0A9D4FVP7</accession>
<reference evidence="2" key="1">
    <citation type="journal article" date="2019" name="bioRxiv">
        <title>The Genome of the Zebra Mussel, Dreissena polymorpha: A Resource for Invasive Species Research.</title>
        <authorList>
            <person name="McCartney M.A."/>
            <person name="Auch B."/>
            <person name="Kono T."/>
            <person name="Mallez S."/>
            <person name="Zhang Y."/>
            <person name="Obille A."/>
            <person name="Becker A."/>
            <person name="Abrahante J.E."/>
            <person name="Garbe J."/>
            <person name="Badalamenti J.P."/>
            <person name="Herman A."/>
            <person name="Mangelson H."/>
            <person name="Liachko I."/>
            <person name="Sullivan S."/>
            <person name="Sone E.D."/>
            <person name="Koren S."/>
            <person name="Silverstein K.A.T."/>
            <person name="Beckman K.B."/>
            <person name="Gohl D.M."/>
        </authorList>
    </citation>
    <scope>NUCLEOTIDE SEQUENCE</scope>
    <source>
        <strain evidence="2">Duluth1</strain>
        <tissue evidence="2">Whole animal</tissue>
    </source>
</reference>
<comment type="caution">
    <text evidence="2">The sequence shown here is derived from an EMBL/GenBank/DDBJ whole genome shotgun (WGS) entry which is preliminary data.</text>
</comment>
<dbReference type="Proteomes" id="UP000828390">
    <property type="component" value="Unassembled WGS sequence"/>
</dbReference>
<dbReference type="AlphaFoldDB" id="A0A9D4FVP7"/>
<name>A0A9D4FVP7_DREPO</name>
<evidence type="ECO:0000313" key="1">
    <source>
        <dbReference type="EMBL" id="KAH3805857.1"/>
    </source>
</evidence>
<organism evidence="2 3">
    <name type="scientific">Dreissena polymorpha</name>
    <name type="common">Zebra mussel</name>
    <name type="synonym">Mytilus polymorpha</name>
    <dbReference type="NCBI Taxonomy" id="45954"/>
    <lineage>
        <taxon>Eukaryota</taxon>
        <taxon>Metazoa</taxon>
        <taxon>Spiralia</taxon>
        <taxon>Lophotrochozoa</taxon>
        <taxon>Mollusca</taxon>
        <taxon>Bivalvia</taxon>
        <taxon>Autobranchia</taxon>
        <taxon>Heteroconchia</taxon>
        <taxon>Euheterodonta</taxon>
        <taxon>Imparidentia</taxon>
        <taxon>Neoheterodontei</taxon>
        <taxon>Myida</taxon>
        <taxon>Dreissenoidea</taxon>
        <taxon>Dreissenidae</taxon>
        <taxon>Dreissena</taxon>
    </lineage>
</organism>
<evidence type="ECO:0000313" key="2">
    <source>
        <dbReference type="EMBL" id="KAH3805870.1"/>
    </source>
</evidence>
<dbReference type="EMBL" id="JAIWYP010000006">
    <property type="protein sequence ID" value="KAH3805857.1"/>
    <property type="molecule type" value="Genomic_DNA"/>
</dbReference>
<sequence>MLVSAFGRDQRRRRDTCTYCCGSAGSAMSDCSPVVCPLLRRRPRSVCGQHSKPPEPFCRHWTLSDLFAPSAT</sequence>
<protein>
    <submittedName>
        <fullName evidence="2">Uncharacterized protein</fullName>
    </submittedName>
</protein>
<gene>
    <name evidence="1" type="ORF">DPMN_134166</name>
    <name evidence="2" type="ORF">DPMN_134180</name>
</gene>
<keyword evidence="3" id="KW-1185">Reference proteome</keyword>
<proteinExistence type="predicted"/>
<dbReference type="EMBL" id="JAIWYP010000006">
    <property type="protein sequence ID" value="KAH3805870.1"/>
    <property type="molecule type" value="Genomic_DNA"/>
</dbReference>